<dbReference type="EMBL" id="SDMP01000007">
    <property type="protein sequence ID" value="RYR48667.1"/>
    <property type="molecule type" value="Genomic_DNA"/>
</dbReference>
<evidence type="ECO:0000313" key="4">
    <source>
        <dbReference type="Proteomes" id="UP000289738"/>
    </source>
</evidence>
<dbReference type="GO" id="GO:0016298">
    <property type="term" value="F:lipase activity"/>
    <property type="evidence" value="ECO:0007669"/>
    <property type="project" value="InterPro"/>
</dbReference>
<evidence type="ECO:0000256" key="1">
    <source>
        <dbReference type="ARBA" id="ARBA00008668"/>
    </source>
</evidence>
<evidence type="ECO:0008006" key="5">
    <source>
        <dbReference type="Google" id="ProtNLM"/>
    </source>
</evidence>
<organism evidence="3 4">
    <name type="scientific">Arachis hypogaea</name>
    <name type="common">Peanut</name>
    <dbReference type="NCBI Taxonomy" id="3818"/>
    <lineage>
        <taxon>Eukaryota</taxon>
        <taxon>Viridiplantae</taxon>
        <taxon>Streptophyta</taxon>
        <taxon>Embryophyta</taxon>
        <taxon>Tracheophyta</taxon>
        <taxon>Spermatophyta</taxon>
        <taxon>Magnoliopsida</taxon>
        <taxon>eudicotyledons</taxon>
        <taxon>Gunneridae</taxon>
        <taxon>Pentapetalae</taxon>
        <taxon>rosids</taxon>
        <taxon>fabids</taxon>
        <taxon>Fabales</taxon>
        <taxon>Fabaceae</taxon>
        <taxon>Papilionoideae</taxon>
        <taxon>50 kb inversion clade</taxon>
        <taxon>dalbergioids sensu lato</taxon>
        <taxon>Dalbergieae</taxon>
        <taxon>Pterocarpus clade</taxon>
        <taxon>Arachis</taxon>
    </lineage>
</organism>
<dbReference type="STRING" id="3818.A0A445CCJ4"/>
<dbReference type="InterPro" id="IPR001087">
    <property type="entry name" value="GDSL"/>
</dbReference>
<dbReference type="Pfam" id="PF00657">
    <property type="entry name" value="Lipase_GDSL"/>
    <property type="match status" value="1"/>
</dbReference>
<keyword evidence="2" id="KW-0472">Membrane</keyword>
<accession>A0A445CCJ4</accession>
<dbReference type="FunFam" id="3.40.50.1110:FF:000003">
    <property type="entry name" value="GDSL esterase/lipase APG"/>
    <property type="match status" value="1"/>
</dbReference>
<reference evidence="3 4" key="1">
    <citation type="submission" date="2019-01" db="EMBL/GenBank/DDBJ databases">
        <title>Sequencing of cultivated peanut Arachis hypogaea provides insights into genome evolution and oil improvement.</title>
        <authorList>
            <person name="Chen X."/>
        </authorList>
    </citation>
    <scope>NUCLEOTIDE SEQUENCE [LARGE SCALE GENOMIC DNA]</scope>
    <source>
        <strain evidence="4">cv. Fuhuasheng</strain>
        <tissue evidence="3">Leaves</tissue>
    </source>
</reference>
<sequence>MEALQCRNNNNSNTNKIIVVFLSYWVLLLGVYCYRAEGIIKMPRNETVTGMILFGDSIVDTGNNNELATLAKCNFLPYGRDFLGGKPTGRFSNGKVPTDFIAEELGIKMPIPSYMSVSLRPADLLTGVNFASGGSGYDPLTPKLLSVIPLSEQLEQFKEYIGKLKANFGEERTNFILSKSVVLVVASSNDISNSYFATGIRKAQYDINSYTDMLVQIASSFIMLNNEKEIYKLGARRIGVFNAPPIGCLPFQRTLFGGIERKCSQEVNDASKLFNAKLSSVMNSLRHSLTQAKLVDMDVYNPLLHVIENPSEYGFEVVDRGCCGTGTVEAAILCNPLDLQICNDDSKYVFWDSFHPTQRTYQILVSQVLNKYVNNF</sequence>
<feature type="transmembrane region" description="Helical" evidence="2">
    <location>
        <begin position="17"/>
        <end position="34"/>
    </location>
</feature>
<dbReference type="PANTHER" id="PTHR45642">
    <property type="entry name" value="GDSL ESTERASE/LIPASE EXL3"/>
    <property type="match status" value="1"/>
</dbReference>
<keyword evidence="4" id="KW-1185">Reference proteome</keyword>
<gene>
    <name evidence="3" type="ORF">Ahy_A07g034724</name>
</gene>
<comment type="similarity">
    <text evidence="1">Belongs to the 'GDSL' lipolytic enzyme family.</text>
</comment>
<keyword evidence="2" id="KW-0812">Transmembrane</keyword>
<dbReference type="GO" id="GO:0006629">
    <property type="term" value="P:lipid metabolic process"/>
    <property type="evidence" value="ECO:0007669"/>
    <property type="project" value="InterPro"/>
</dbReference>
<dbReference type="CDD" id="cd01837">
    <property type="entry name" value="SGNH_plant_lipase_like"/>
    <property type="match status" value="1"/>
</dbReference>
<dbReference type="Proteomes" id="UP000289738">
    <property type="component" value="Chromosome A07"/>
</dbReference>
<keyword evidence="2" id="KW-1133">Transmembrane helix</keyword>
<evidence type="ECO:0000256" key="2">
    <source>
        <dbReference type="SAM" id="Phobius"/>
    </source>
</evidence>
<proteinExistence type="inferred from homology"/>
<protein>
    <recommendedName>
        <fullName evidence="5">GDSL esterase/lipase</fullName>
    </recommendedName>
</protein>
<dbReference type="GO" id="GO:0005576">
    <property type="term" value="C:extracellular region"/>
    <property type="evidence" value="ECO:0007669"/>
    <property type="project" value="TreeGrafter"/>
</dbReference>
<name>A0A445CCJ4_ARAHY</name>
<comment type="caution">
    <text evidence="3">The sequence shown here is derived from an EMBL/GenBank/DDBJ whole genome shotgun (WGS) entry which is preliminary data.</text>
</comment>
<dbReference type="InterPro" id="IPR036514">
    <property type="entry name" value="SGNH_hydro_sf"/>
</dbReference>
<evidence type="ECO:0000313" key="3">
    <source>
        <dbReference type="EMBL" id="RYR48667.1"/>
    </source>
</evidence>
<dbReference type="InterPro" id="IPR008265">
    <property type="entry name" value="Lipase_GDSL_AS"/>
</dbReference>
<dbReference type="InterPro" id="IPR035669">
    <property type="entry name" value="SGNH_plant_lipase-like"/>
</dbReference>
<dbReference type="Gene3D" id="3.40.50.1110">
    <property type="entry name" value="SGNH hydrolase"/>
    <property type="match status" value="1"/>
</dbReference>
<dbReference type="PROSITE" id="PS01098">
    <property type="entry name" value="LIPASE_GDSL_SER"/>
    <property type="match status" value="1"/>
</dbReference>
<dbReference type="AlphaFoldDB" id="A0A445CCJ4"/>
<dbReference type="InterPro" id="IPR050592">
    <property type="entry name" value="GDSL_lipolytic_enzyme"/>
</dbReference>
<dbReference type="PANTHER" id="PTHR45642:SF134">
    <property type="entry name" value="BNAC02G29810D PROTEIN"/>
    <property type="match status" value="1"/>
</dbReference>